<dbReference type="Pfam" id="PF01609">
    <property type="entry name" value="DDE_Tnp_1"/>
    <property type="match status" value="1"/>
</dbReference>
<gene>
    <name evidence="2" type="ORF">ACFQGH_16305</name>
</gene>
<evidence type="ECO:0000313" key="2">
    <source>
        <dbReference type="EMBL" id="MFC6906757.1"/>
    </source>
</evidence>
<accession>A0ABD5VB11</accession>
<dbReference type="NCBIfam" id="NF033579">
    <property type="entry name" value="transpos_IS5_2"/>
    <property type="match status" value="1"/>
</dbReference>
<dbReference type="AlphaFoldDB" id="A0ABD5VB11"/>
<sequence length="274" mass="31408">MSSRLSRFTDRLVTLAQRAVSGDPAPAVKKGDGGYADWVIIVIHGLREYLDLPYRRLLDVLHEMPGIVEKMSLNVSQLPDFTTVCVRNQQLQMTIWRTLLQLSADLHDTGEVQAIDATGFDRHSASRHYANRTNYTFRSVKTTALVDCETGAVLDVHCSMKQPHDTQVGRQVLTRNLDQLQTVTADKGYDWDALRQRLREADVRPVIKHREFVPLDVAHNVRQDDNTYHYRSAVEAIFFTLKQRYGDTLRARTWFGQFREIGLKSVARNIEIVI</sequence>
<dbReference type="InterPro" id="IPR053520">
    <property type="entry name" value="Transposase_Tn903"/>
</dbReference>
<dbReference type="EMBL" id="JBHSXQ010000005">
    <property type="protein sequence ID" value="MFC6906757.1"/>
    <property type="molecule type" value="Genomic_DNA"/>
</dbReference>
<evidence type="ECO:0000313" key="3">
    <source>
        <dbReference type="Proteomes" id="UP001596312"/>
    </source>
</evidence>
<evidence type="ECO:0000259" key="1">
    <source>
        <dbReference type="Pfam" id="PF01609"/>
    </source>
</evidence>
<organism evidence="2 3">
    <name type="scientific">Halalkalicoccus tibetensis</name>
    <dbReference type="NCBI Taxonomy" id="175632"/>
    <lineage>
        <taxon>Archaea</taxon>
        <taxon>Methanobacteriati</taxon>
        <taxon>Methanobacteriota</taxon>
        <taxon>Stenosarchaea group</taxon>
        <taxon>Halobacteria</taxon>
        <taxon>Halobacteriales</taxon>
        <taxon>Halococcaceae</taxon>
        <taxon>Halalkalicoccus</taxon>
    </lineage>
</organism>
<feature type="domain" description="Transposase IS4-like" evidence="1">
    <location>
        <begin position="111"/>
        <end position="270"/>
    </location>
</feature>
<comment type="caution">
    <text evidence="2">The sequence shown here is derived from an EMBL/GenBank/DDBJ whole genome shotgun (WGS) entry which is preliminary data.</text>
</comment>
<reference evidence="2 3" key="1">
    <citation type="journal article" date="2019" name="Int. J. Syst. Evol. Microbiol.">
        <title>The Global Catalogue of Microorganisms (GCM) 10K type strain sequencing project: providing services to taxonomists for standard genome sequencing and annotation.</title>
        <authorList>
            <consortium name="The Broad Institute Genomics Platform"/>
            <consortium name="The Broad Institute Genome Sequencing Center for Infectious Disease"/>
            <person name="Wu L."/>
            <person name="Ma J."/>
        </authorList>
    </citation>
    <scope>NUCLEOTIDE SEQUENCE [LARGE SCALE GENOMIC DNA]</scope>
    <source>
        <strain evidence="2 3">CGMCC 1.3240</strain>
    </source>
</reference>
<protein>
    <submittedName>
        <fullName evidence="2">IS5 family transposase</fullName>
    </submittedName>
</protein>
<dbReference type="InterPro" id="IPR002559">
    <property type="entry name" value="Transposase_11"/>
</dbReference>
<proteinExistence type="predicted"/>
<name>A0ABD5VB11_9EURY</name>
<keyword evidence="3" id="KW-1185">Reference proteome</keyword>
<dbReference type="RefSeq" id="WP_340605334.1">
    <property type="nucleotide sequence ID" value="NZ_JBBMXV010000005.1"/>
</dbReference>
<dbReference type="Proteomes" id="UP001596312">
    <property type="component" value="Unassembled WGS sequence"/>
</dbReference>